<comment type="function">
    <text evidence="1">Involved in the transposition of the insertion sequence IS5.</text>
</comment>
<evidence type="ECO:0000256" key="6">
    <source>
        <dbReference type="SAM" id="MobiDB-lite"/>
    </source>
</evidence>
<evidence type="ECO:0000259" key="7">
    <source>
        <dbReference type="Pfam" id="PF01609"/>
    </source>
</evidence>
<organism evidence="9 10">
    <name type="scientific">Hallella colorans</name>
    <dbReference type="NCBI Taxonomy" id="1703337"/>
    <lineage>
        <taxon>Bacteria</taxon>
        <taxon>Pseudomonadati</taxon>
        <taxon>Bacteroidota</taxon>
        <taxon>Bacteroidia</taxon>
        <taxon>Bacteroidales</taxon>
        <taxon>Prevotellaceae</taxon>
        <taxon>Hallella</taxon>
    </lineage>
</organism>
<dbReference type="PANTHER" id="PTHR35604">
    <property type="entry name" value="TRANSPOSASE INSH FOR INSERTION SEQUENCE ELEMENT IS5A-RELATED"/>
    <property type="match status" value="1"/>
</dbReference>
<feature type="domain" description="Transposase IS4-like" evidence="7">
    <location>
        <begin position="163"/>
        <end position="361"/>
    </location>
</feature>
<keyword evidence="4" id="KW-0238">DNA-binding</keyword>
<dbReference type="InterPro" id="IPR008490">
    <property type="entry name" value="Transposase_InsH_N"/>
</dbReference>
<dbReference type="Pfam" id="PF01609">
    <property type="entry name" value="DDE_Tnp_1"/>
    <property type="match status" value="1"/>
</dbReference>
<feature type="region of interest" description="Disordered" evidence="6">
    <location>
        <begin position="173"/>
        <end position="201"/>
    </location>
</feature>
<dbReference type="GO" id="GO:0004803">
    <property type="term" value="F:transposase activity"/>
    <property type="evidence" value="ECO:0007669"/>
    <property type="project" value="InterPro"/>
</dbReference>
<name>A0A2U0TJH6_9BACT</name>
<evidence type="ECO:0000259" key="8">
    <source>
        <dbReference type="Pfam" id="PF05598"/>
    </source>
</evidence>
<sequence>MLRPLQNSYPKICSLHYFLYLYGMKQTLSSPSFADVVLGQRKVKQTFFSQIDKLIDWTPIRGIIEIAYTKGYKSTGRPSYDSLILFKIELLRTWYGLSDGEVEEQVNDRLSFSRFVGLGLEDTAPDSTTVCRFRNTLVEAELYDMVLNEINRQLESKGVIVKRGAIIDASITDTPRRPRGRKEYEVVEDRNEADSRDSSEKAMVKEVIKPNVDGDARWIKKMGKLHFGYKRHTVTDENGLILAEETTAANESDIKHLETPLQKANLPVRTPVYADKGYNSSENKEVLTRMKLKSRIMHKGVRGKKITEREQRINVSISKIRYRVERTFGSMHRWFRAGVARYVGLAKTHAQHIMEAVAYNLYRTPGIIVSNSLK</sequence>
<dbReference type="InterPro" id="IPR047959">
    <property type="entry name" value="Transpos_IS5"/>
</dbReference>
<accession>A0A2U0TJH6</accession>
<evidence type="ECO:0000256" key="2">
    <source>
        <dbReference type="ARBA" id="ARBA00010075"/>
    </source>
</evidence>
<evidence type="ECO:0000313" key="9">
    <source>
        <dbReference type="EMBL" id="PVX43765.1"/>
    </source>
</evidence>
<dbReference type="InterPro" id="IPR002559">
    <property type="entry name" value="Transposase_11"/>
</dbReference>
<evidence type="ECO:0000313" key="10">
    <source>
        <dbReference type="Proteomes" id="UP000245870"/>
    </source>
</evidence>
<gene>
    <name evidence="9" type="ORF">C7379_1408</name>
</gene>
<dbReference type="GO" id="GO:0003677">
    <property type="term" value="F:DNA binding"/>
    <property type="evidence" value="ECO:0007669"/>
    <property type="project" value="UniProtKB-KW"/>
</dbReference>
<keyword evidence="3" id="KW-0815">Transposition</keyword>
<dbReference type="PANTHER" id="PTHR35604:SF2">
    <property type="entry name" value="TRANSPOSASE INSH FOR INSERTION SEQUENCE ELEMENT IS5A-RELATED"/>
    <property type="match status" value="1"/>
</dbReference>
<feature type="domain" description="Transposase InsH N-terminal" evidence="8">
    <location>
        <begin position="41"/>
        <end position="135"/>
    </location>
</feature>
<evidence type="ECO:0000256" key="1">
    <source>
        <dbReference type="ARBA" id="ARBA00003544"/>
    </source>
</evidence>
<comment type="similarity">
    <text evidence="2">Belongs to the transposase 11 family.</text>
</comment>
<dbReference type="NCBIfam" id="NF033581">
    <property type="entry name" value="transpos_IS5_4"/>
    <property type="match status" value="1"/>
</dbReference>
<dbReference type="GO" id="GO:0006313">
    <property type="term" value="P:DNA transposition"/>
    <property type="evidence" value="ECO:0007669"/>
    <property type="project" value="InterPro"/>
</dbReference>
<feature type="compositionally biased region" description="Basic and acidic residues" evidence="6">
    <location>
        <begin position="181"/>
        <end position="201"/>
    </location>
</feature>
<proteinExistence type="inferred from homology"/>
<dbReference type="AlphaFoldDB" id="A0A2U0TJH6"/>
<dbReference type="EMBL" id="QENY01000040">
    <property type="protein sequence ID" value="PVX43765.1"/>
    <property type="molecule type" value="Genomic_DNA"/>
</dbReference>
<evidence type="ECO:0000256" key="4">
    <source>
        <dbReference type="ARBA" id="ARBA00023125"/>
    </source>
</evidence>
<evidence type="ECO:0000256" key="5">
    <source>
        <dbReference type="ARBA" id="ARBA00023172"/>
    </source>
</evidence>
<comment type="caution">
    <text evidence="9">The sequence shown here is derived from an EMBL/GenBank/DDBJ whole genome shotgun (WGS) entry which is preliminary data.</text>
</comment>
<protein>
    <submittedName>
        <fullName evidence="9">IS5 family transposase</fullName>
    </submittedName>
</protein>
<dbReference type="Proteomes" id="UP000245870">
    <property type="component" value="Unassembled WGS sequence"/>
</dbReference>
<dbReference type="Pfam" id="PF05598">
    <property type="entry name" value="DUF772"/>
    <property type="match status" value="1"/>
</dbReference>
<keyword evidence="10" id="KW-1185">Reference proteome</keyword>
<keyword evidence="5" id="KW-0233">DNA recombination</keyword>
<reference evidence="9 10" key="1">
    <citation type="submission" date="2018-05" db="EMBL/GenBank/DDBJ databases">
        <title>Genomic Encyclopedia of Type Strains, Phase IV (KMG-IV): sequencing the most valuable type-strain genomes for metagenomic binning, comparative biology and taxonomic classification.</title>
        <authorList>
            <person name="Goeker M."/>
        </authorList>
    </citation>
    <scope>NUCLEOTIDE SEQUENCE [LARGE SCALE GENOMIC DNA]</scope>
    <source>
        <strain evidence="9 10">DSM 100333</strain>
    </source>
</reference>
<evidence type="ECO:0000256" key="3">
    <source>
        <dbReference type="ARBA" id="ARBA00022578"/>
    </source>
</evidence>